<proteinExistence type="inferred from homology"/>
<dbReference type="PANTHER" id="PTHR42948">
    <property type="entry name" value="TRANSPORTER"/>
    <property type="match status" value="1"/>
</dbReference>
<name>A0A1T4L5Z1_9BACT</name>
<dbReference type="AlphaFoldDB" id="A0A1T4L5Z1"/>
<keyword evidence="2 6" id="KW-0813">Transport</keyword>
<dbReference type="CDD" id="cd10336">
    <property type="entry name" value="SLC6sbd_Tyt1-Like"/>
    <property type="match status" value="1"/>
</dbReference>
<dbReference type="GO" id="GO:0015293">
    <property type="term" value="F:symporter activity"/>
    <property type="evidence" value="ECO:0007669"/>
    <property type="project" value="UniProtKB-KW"/>
</dbReference>
<feature type="transmembrane region" description="Helical" evidence="7">
    <location>
        <begin position="152"/>
        <end position="170"/>
    </location>
</feature>
<dbReference type="PROSITE" id="PS00610">
    <property type="entry name" value="NA_NEUROTRAN_SYMP_1"/>
    <property type="match status" value="1"/>
</dbReference>
<dbReference type="SUPFAM" id="SSF161070">
    <property type="entry name" value="SNF-like"/>
    <property type="match status" value="1"/>
</dbReference>
<dbReference type="PROSITE" id="PS50267">
    <property type="entry name" value="NA_NEUROTRAN_SYMP_3"/>
    <property type="match status" value="1"/>
</dbReference>
<keyword evidence="5 7" id="KW-0472">Membrane</keyword>
<feature type="transmembrane region" description="Helical" evidence="7">
    <location>
        <begin position="350"/>
        <end position="370"/>
    </location>
</feature>
<evidence type="ECO:0000256" key="5">
    <source>
        <dbReference type="ARBA" id="ARBA00023136"/>
    </source>
</evidence>
<feature type="transmembrane region" description="Helical" evidence="7">
    <location>
        <begin position="430"/>
        <end position="448"/>
    </location>
</feature>
<comment type="subcellular location">
    <subcellularLocation>
        <location evidence="1">Membrane</location>
        <topology evidence="1">Multi-pass membrane protein</topology>
    </subcellularLocation>
</comment>
<evidence type="ECO:0000313" key="9">
    <source>
        <dbReference type="Proteomes" id="UP000190102"/>
    </source>
</evidence>
<comment type="similarity">
    <text evidence="6">Belongs to the sodium:neurotransmitter symporter (SNF) (TC 2.A.22) family.</text>
</comment>
<dbReference type="PRINTS" id="PR00176">
    <property type="entry name" value="NANEUSMPORT"/>
</dbReference>
<dbReference type="NCBIfam" id="NF037979">
    <property type="entry name" value="Na_transp"/>
    <property type="match status" value="1"/>
</dbReference>
<feature type="transmembrane region" description="Helical" evidence="7">
    <location>
        <begin position="226"/>
        <end position="246"/>
    </location>
</feature>
<dbReference type="Gene3D" id="1.20.1740.10">
    <property type="entry name" value="Amino acid/polyamine transporter I"/>
    <property type="match status" value="1"/>
</dbReference>
<feature type="transmembrane region" description="Helical" evidence="7">
    <location>
        <begin position="309"/>
        <end position="338"/>
    </location>
</feature>
<keyword evidence="4 7" id="KW-1133">Transmembrane helix</keyword>
<feature type="transmembrane region" description="Helical" evidence="7">
    <location>
        <begin position="94"/>
        <end position="118"/>
    </location>
</feature>
<feature type="transmembrane region" description="Helical" evidence="7">
    <location>
        <begin position="51"/>
        <end position="73"/>
    </location>
</feature>
<feature type="transmembrane region" description="Helical" evidence="7">
    <location>
        <begin position="266"/>
        <end position="289"/>
    </location>
</feature>
<reference evidence="9" key="1">
    <citation type="submission" date="2017-02" db="EMBL/GenBank/DDBJ databases">
        <authorList>
            <person name="Varghese N."/>
            <person name="Submissions S."/>
        </authorList>
    </citation>
    <scope>NUCLEOTIDE SEQUENCE [LARGE SCALE GENOMIC DNA]</scope>
    <source>
        <strain evidence="9">ATCC BAA-34</strain>
    </source>
</reference>
<evidence type="ECO:0000256" key="1">
    <source>
        <dbReference type="ARBA" id="ARBA00004141"/>
    </source>
</evidence>
<keyword evidence="6" id="KW-0769">Symport</keyword>
<evidence type="ECO:0000256" key="2">
    <source>
        <dbReference type="ARBA" id="ARBA00022448"/>
    </source>
</evidence>
<keyword evidence="3 6" id="KW-0812">Transmembrane</keyword>
<evidence type="ECO:0000256" key="7">
    <source>
        <dbReference type="SAM" id="Phobius"/>
    </source>
</evidence>
<sequence>MSHHPQVPQHFRGRWSSRLGFIMAAAGSAVGLGNIWKFPYITGMHGGGAFVLFYLFCIVAIGLPLMMAEMVIGRHTRKDPVGAFKRLKGGGWTLVGWMGVVAGFVILSYYCVVAGWAVDYLWLALKGTFSHHHADQVPQLFGDLLTSDLSQLFWQAIFMVTTVMIVIGGVKGGLERANKIMMPILFLILLALAGYGLISPGGAKAFQFLFAPDWSKLNPPAMLEALGHAFFSLSLGMGAMLTYGSYADEDINIPKVAITVSVMDTLVALLAGLAIFPIVFSYGMAPAAGPGLVFKTLPILFSQMPGGTLIAILFFLLLVFAALTSAISLLEVVVAYYCDELKWDRSKATLIAGALIFVLGVPSALSNNMLKDWHLIGSRNFLDSMDFMSTNYLLPLGGLLITLFAGWILTPKVGREELLKGGGSQRFYRIWFFLIRYVSPILVALVLLNKIGLF</sequence>
<evidence type="ECO:0000313" key="8">
    <source>
        <dbReference type="EMBL" id="SJZ50003.1"/>
    </source>
</evidence>
<dbReference type="STRING" id="115783.SAMN02745119_00781"/>
<evidence type="ECO:0000256" key="3">
    <source>
        <dbReference type="ARBA" id="ARBA00022692"/>
    </source>
</evidence>
<dbReference type="GO" id="GO:0016020">
    <property type="term" value="C:membrane"/>
    <property type="evidence" value="ECO:0007669"/>
    <property type="project" value="UniProtKB-SubCell"/>
</dbReference>
<dbReference type="InterPro" id="IPR037272">
    <property type="entry name" value="SNS_sf"/>
</dbReference>
<dbReference type="EMBL" id="FUWR01000002">
    <property type="protein sequence ID" value="SJZ50003.1"/>
    <property type="molecule type" value="Genomic_DNA"/>
</dbReference>
<accession>A0A1T4L5Z1</accession>
<feature type="transmembrane region" description="Helical" evidence="7">
    <location>
        <begin position="390"/>
        <end position="409"/>
    </location>
</feature>
<organism evidence="8 9">
    <name type="scientific">Trichlorobacter thiogenes</name>
    <dbReference type="NCBI Taxonomy" id="115783"/>
    <lineage>
        <taxon>Bacteria</taxon>
        <taxon>Pseudomonadati</taxon>
        <taxon>Thermodesulfobacteriota</taxon>
        <taxon>Desulfuromonadia</taxon>
        <taxon>Geobacterales</taxon>
        <taxon>Geobacteraceae</taxon>
        <taxon>Trichlorobacter</taxon>
    </lineage>
</organism>
<dbReference type="OrthoDB" id="9762833at2"/>
<dbReference type="InterPro" id="IPR000175">
    <property type="entry name" value="Na/ntran_symport"/>
</dbReference>
<dbReference type="InterPro" id="IPR047218">
    <property type="entry name" value="YocR/YhdH-like"/>
</dbReference>
<dbReference type="PANTHER" id="PTHR42948:SF1">
    <property type="entry name" value="TRANSPORTER"/>
    <property type="match status" value="1"/>
</dbReference>
<gene>
    <name evidence="8" type="ORF">SAMN02745119_00781</name>
</gene>
<protein>
    <recommendedName>
        <fullName evidence="6">Transporter</fullName>
    </recommendedName>
</protein>
<feature type="transmembrane region" description="Helical" evidence="7">
    <location>
        <begin position="182"/>
        <end position="206"/>
    </location>
</feature>
<keyword evidence="9" id="KW-1185">Reference proteome</keyword>
<evidence type="ECO:0000256" key="4">
    <source>
        <dbReference type="ARBA" id="ARBA00022989"/>
    </source>
</evidence>
<feature type="transmembrane region" description="Helical" evidence="7">
    <location>
        <begin position="21"/>
        <end position="39"/>
    </location>
</feature>
<dbReference type="Pfam" id="PF00209">
    <property type="entry name" value="SNF"/>
    <property type="match status" value="2"/>
</dbReference>
<dbReference type="Proteomes" id="UP000190102">
    <property type="component" value="Unassembled WGS sequence"/>
</dbReference>
<evidence type="ECO:0000256" key="6">
    <source>
        <dbReference type="RuleBase" id="RU003732"/>
    </source>
</evidence>
<dbReference type="RefSeq" id="WP_078789069.1">
    <property type="nucleotide sequence ID" value="NZ_FUWR01000002.1"/>
</dbReference>